<dbReference type="InterPro" id="IPR009057">
    <property type="entry name" value="Homeodomain-like_sf"/>
</dbReference>
<dbReference type="RefSeq" id="WP_076755724.1">
    <property type="nucleotide sequence ID" value="NZ_CP023018.1"/>
</dbReference>
<dbReference type="PRINTS" id="PR01590">
    <property type="entry name" value="HTHFIS"/>
</dbReference>
<evidence type="ECO:0000313" key="5">
    <source>
        <dbReference type="EMBL" id="SIT70565.1"/>
    </source>
</evidence>
<evidence type="ECO:0000256" key="2">
    <source>
        <dbReference type="ARBA" id="ARBA00023125"/>
    </source>
</evidence>
<name>A0A1R3VZM6_9GAMM</name>
<dbReference type="PIRSF" id="PIRSF002097">
    <property type="entry name" value="DNA-binding_Fis"/>
    <property type="match status" value="1"/>
</dbReference>
<organism evidence="5 6">
    <name type="scientific">Ectothiorhodosinus mongolicus</name>
    <dbReference type="NCBI Taxonomy" id="233100"/>
    <lineage>
        <taxon>Bacteria</taxon>
        <taxon>Pseudomonadati</taxon>
        <taxon>Pseudomonadota</taxon>
        <taxon>Gammaproteobacteria</taxon>
        <taxon>Chromatiales</taxon>
        <taxon>Ectothiorhodospiraceae</taxon>
        <taxon>Ectothiorhodosinus</taxon>
    </lineage>
</organism>
<dbReference type="STRING" id="233100.SAMN05216526_1346"/>
<evidence type="ECO:0000256" key="3">
    <source>
        <dbReference type="ARBA" id="ARBA00029540"/>
    </source>
</evidence>
<gene>
    <name evidence="5" type="ORF">SAMN05216526_1346</name>
</gene>
<evidence type="ECO:0000259" key="4">
    <source>
        <dbReference type="Pfam" id="PF02954"/>
    </source>
</evidence>
<dbReference type="EMBL" id="FTPK01000002">
    <property type="protein sequence ID" value="SIT70565.1"/>
    <property type="molecule type" value="Genomic_DNA"/>
</dbReference>
<dbReference type="InterPro" id="IPR050207">
    <property type="entry name" value="Trans_regulatory_Fis"/>
</dbReference>
<protein>
    <recommendedName>
        <fullName evidence="3">Putative Fis-like DNA-binding protein</fullName>
    </recommendedName>
</protein>
<dbReference type="PANTHER" id="PTHR47918">
    <property type="entry name" value="DNA-BINDING PROTEIN FIS"/>
    <property type="match status" value="1"/>
</dbReference>
<proteinExistence type="inferred from homology"/>
<evidence type="ECO:0000256" key="1">
    <source>
        <dbReference type="ARBA" id="ARBA00008559"/>
    </source>
</evidence>
<dbReference type="InterPro" id="IPR002197">
    <property type="entry name" value="HTH_Fis"/>
</dbReference>
<keyword evidence="6" id="KW-1185">Reference proteome</keyword>
<comment type="similarity">
    <text evidence="1">Belongs to the transcriptional regulatory Fis family.</text>
</comment>
<feature type="domain" description="DNA binding HTH" evidence="4">
    <location>
        <begin position="44"/>
        <end position="84"/>
    </location>
</feature>
<reference evidence="5 6" key="1">
    <citation type="submission" date="2017-01" db="EMBL/GenBank/DDBJ databases">
        <authorList>
            <person name="Mah S.A."/>
            <person name="Swanson W.J."/>
            <person name="Moy G.W."/>
            <person name="Vacquier V.D."/>
        </authorList>
    </citation>
    <scope>NUCLEOTIDE SEQUENCE [LARGE SCALE GENOMIC DNA]</scope>
    <source>
        <strain evidence="5 6">M9</strain>
    </source>
</reference>
<dbReference type="Gene3D" id="1.10.10.60">
    <property type="entry name" value="Homeodomain-like"/>
    <property type="match status" value="1"/>
</dbReference>
<keyword evidence="2" id="KW-0238">DNA-binding</keyword>
<accession>A0A1R3VZM6</accession>
<sequence>MSNKSTIKDLCECEALADSVNTTLDVYFAKLGCEASDNVYQMVMEKVEAALLQRVMTHCEGNQSRAAQLLGMNRATLRKKLRHYLIN</sequence>
<dbReference type="InterPro" id="IPR005412">
    <property type="entry name" value="Fis_DNA-bd"/>
</dbReference>
<dbReference type="PANTHER" id="PTHR47918:SF1">
    <property type="entry name" value="DNA-BINDING PROTEIN FIS"/>
    <property type="match status" value="1"/>
</dbReference>
<dbReference type="Pfam" id="PF02954">
    <property type="entry name" value="HTH_8"/>
    <property type="match status" value="1"/>
</dbReference>
<evidence type="ECO:0000313" key="6">
    <source>
        <dbReference type="Proteomes" id="UP000223759"/>
    </source>
</evidence>
<dbReference type="GO" id="GO:0006355">
    <property type="term" value="P:regulation of DNA-templated transcription"/>
    <property type="evidence" value="ECO:0007669"/>
    <property type="project" value="InterPro"/>
</dbReference>
<dbReference type="OrthoDB" id="9802388at2"/>
<dbReference type="SUPFAM" id="SSF46689">
    <property type="entry name" value="Homeodomain-like"/>
    <property type="match status" value="1"/>
</dbReference>
<dbReference type="GO" id="GO:0043565">
    <property type="term" value="F:sequence-specific DNA binding"/>
    <property type="evidence" value="ECO:0007669"/>
    <property type="project" value="InterPro"/>
</dbReference>
<dbReference type="Proteomes" id="UP000223759">
    <property type="component" value="Unassembled WGS sequence"/>
</dbReference>
<dbReference type="AlphaFoldDB" id="A0A1R3VZM6"/>